<accession>A0AAV1JX17</accession>
<name>A0AAV1JX17_9NEOP</name>
<dbReference type="Proteomes" id="UP001497472">
    <property type="component" value="Unassembled WGS sequence"/>
</dbReference>
<evidence type="ECO:0000313" key="3">
    <source>
        <dbReference type="Proteomes" id="UP001497472"/>
    </source>
</evidence>
<dbReference type="AlphaFoldDB" id="A0AAV1JX17"/>
<feature type="compositionally biased region" description="Basic residues" evidence="1">
    <location>
        <begin position="1"/>
        <end position="23"/>
    </location>
</feature>
<feature type="region of interest" description="Disordered" evidence="1">
    <location>
        <begin position="1"/>
        <end position="30"/>
    </location>
</feature>
<evidence type="ECO:0008006" key="4">
    <source>
        <dbReference type="Google" id="ProtNLM"/>
    </source>
</evidence>
<feature type="region of interest" description="Disordered" evidence="1">
    <location>
        <begin position="166"/>
        <end position="189"/>
    </location>
</feature>
<protein>
    <recommendedName>
        <fullName evidence="4">Testicular haploid expressed protein</fullName>
    </recommendedName>
</protein>
<gene>
    <name evidence="2" type="ORF">LNINA_LOCUS13029</name>
</gene>
<dbReference type="EMBL" id="CAVLEF010000265">
    <property type="protein sequence ID" value="CAK1554089.1"/>
    <property type="molecule type" value="Genomic_DNA"/>
</dbReference>
<evidence type="ECO:0000313" key="2">
    <source>
        <dbReference type="EMBL" id="CAK1554089.1"/>
    </source>
</evidence>
<proteinExistence type="predicted"/>
<feature type="compositionally biased region" description="Basic residues" evidence="1">
    <location>
        <begin position="173"/>
        <end position="189"/>
    </location>
</feature>
<organism evidence="2 3">
    <name type="scientific">Leptosia nina</name>
    <dbReference type="NCBI Taxonomy" id="320188"/>
    <lineage>
        <taxon>Eukaryota</taxon>
        <taxon>Metazoa</taxon>
        <taxon>Ecdysozoa</taxon>
        <taxon>Arthropoda</taxon>
        <taxon>Hexapoda</taxon>
        <taxon>Insecta</taxon>
        <taxon>Pterygota</taxon>
        <taxon>Neoptera</taxon>
        <taxon>Endopterygota</taxon>
        <taxon>Lepidoptera</taxon>
        <taxon>Glossata</taxon>
        <taxon>Ditrysia</taxon>
        <taxon>Papilionoidea</taxon>
        <taxon>Pieridae</taxon>
        <taxon>Pierinae</taxon>
        <taxon>Leptosia</taxon>
    </lineage>
</organism>
<evidence type="ECO:0000256" key="1">
    <source>
        <dbReference type="SAM" id="MobiDB-lite"/>
    </source>
</evidence>
<reference evidence="2 3" key="1">
    <citation type="submission" date="2023-11" db="EMBL/GenBank/DDBJ databases">
        <authorList>
            <person name="Okamura Y."/>
        </authorList>
    </citation>
    <scope>NUCLEOTIDE SEQUENCE [LARGE SCALE GENOMIC DNA]</scope>
</reference>
<sequence>MPAKKKPCYRMKGRATRKAKPKKESHQNATYIPGVNSLTSLNALIRRPLEEDDSLLDSSSPPKPLSERFVVKKLEKSFDISKLCKSFCTLNPFKRDWMKYQPDTNAKWMQDLQKDGNQGREYGFQRIELPNTDVPVAPCVPVAPYVPVASYVPATPKKKFNLKVYTDQTPKGPRNRALKSTAKRKLVFD</sequence>
<keyword evidence="3" id="KW-1185">Reference proteome</keyword>
<comment type="caution">
    <text evidence="2">The sequence shown here is derived from an EMBL/GenBank/DDBJ whole genome shotgun (WGS) entry which is preliminary data.</text>
</comment>